<proteinExistence type="predicted"/>
<dbReference type="EMBL" id="AP005191">
    <property type="protein sequence ID" value="BAD13074.1"/>
    <property type="molecule type" value="Genomic_DNA"/>
</dbReference>
<reference evidence="3" key="3">
    <citation type="journal article" date="2005" name="Nature">
        <title>The map-based sequence of the rice genome.</title>
        <authorList>
            <consortium name="International rice genome sequencing project (IRGSP)"/>
            <person name="Matsumoto T."/>
            <person name="Wu J."/>
            <person name="Kanamori H."/>
            <person name="Katayose Y."/>
            <person name="Fujisawa M."/>
            <person name="Namiki N."/>
            <person name="Mizuno H."/>
            <person name="Yamamoto K."/>
            <person name="Antonio B.A."/>
            <person name="Baba T."/>
            <person name="Sakata K."/>
            <person name="Nagamura Y."/>
            <person name="Aoki H."/>
            <person name="Arikawa K."/>
            <person name="Arita K."/>
            <person name="Bito T."/>
            <person name="Chiden Y."/>
            <person name="Fujitsuka N."/>
            <person name="Fukunaka R."/>
            <person name="Hamada M."/>
            <person name="Harada C."/>
            <person name="Hayashi A."/>
            <person name="Hijishita S."/>
            <person name="Honda M."/>
            <person name="Hosokawa S."/>
            <person name="Ichikawa Y."/>
            <person name="Idonuma A."/>
            <person name="Iijima M."/>
            <person name="Ikeda M."/>
            <person name="Ikeno M."/>
            <person name="Ito K."/>
            <person name="Ito S."/>
            <person name="Ito T."/>
            <person name="Ito Y."/>
            <person name="Ito Y."/>
            <person name="Iwabuchi A."/>
            <person name="Kamiya K."/>
            <person name="Karasawa W."/>
            <person name="Kurita K."/>
            <person name="Katagiri S."/>
            <person name="Kikuta A."/>
            <person name="Kobayashi H."/>
            <person name="Kobayashi N."/>
            <person name="Machita K."/>
            <person name="Maehara T."/>
            <person name="Masukawa M."/>
            <person name="Mizubayashi T."/>
            <person name="Mukai Y."/>
            <person name="Nagasaki H."/>
            <person name="Nagata Y."/>
            <person name="Naito S."/>
            <person name="Nakashima M."/>
            <person name="Nakama Y."/>
            <person name="Nakamichi Y."/>
            <person name="Nakamura M."/>
            <person name="Meguro A."/>
            <person name="Negishi M."/>
            <person name="Ohta I."/>
            <person name="Ohta T."/>
            <person name="Okamoto M."/>
            <person name="Ono N."/>
            <person name="Saji S."/>
            <person name="Sakaguchi M."/>
            <person name="Sakai K."/>
            <person name="Shibata M."/>
            <person name="Shimokawa T."/>
            <person name="Song J."/>
            <person name="Takazaki Y."/>
            <person name="Terasawa K."/>
            <person name="Tsugane M."/>
            <person name="Tsuji K."/>
            <person name="Ueda S."/>
            <person name="Waki K."/>
            <person name="Yamagata H."/>
            <person name="Yamamoto M."/>
            <person name="Yamamoto S."/>
            <person name="Yamane H."/>
            <person name="Yoshiki S."/>
            <person name="Yoshihara R."/>
            <person name="Yukawa K."/>
            <person name="Zhong H."/>
            <person name="Yano M."/>
            <person name="Yuan Q."/>
            <person name="Ouyang S."/>
            <person name="Liu J."/>
            <person name="Jones K.M."/>
            <person name="Gansberger K."/>
            <person name="Moffat K."/>
            <person name="Hill J."/>
            <person name="Bera J."/>
            <person name="Fadrosh D."/>
            <person name="Jin S."/>
            <person name="Johri S."/>
            <person name="Kim M."/>
            <person name="Overton L."/>
            <person name="Reardon M."/>
            <person name="Tsitrin T."/>
            <person name="Vuong H."/>
            <person name="Weaver B."/>
            <person name="Ciecko A."/>
            <person name="Tallon L."/>
            <person name="Jackson J."/>
            <person name="Pai G."/>
            <person name="Aken S.V."/>
            <person name="Utterback T."/>
            <person name="Reidmuller S."/>
            <person name="Feldblyum T."/>
            <person name="Hsiao J."/>
            <person name="Zismann V."/>
            <person name="Iobst S."/>
            <person name="de Vazeille A.R."/>
            <person name="Buell C.R."/>
            <person name="Ying K."/>
            <person name="Li Y."/>
            <person name="Lu T."/>
            <person name="Huang Y."/>
            <person name="Zhao Q."/>
            <person name="Feng Q."/>
            <person name="Zhang L."/>
            <person name="Zhu J."/>
            <person name="Weng Q."/>
            <person name="Mu J."/>
            <person name="Lu Y."/>
            <person name="Fan D."/>
            <person name="Liu Y."/>
            <person name="Guan J."/>
            <person name="Zhang Y."/>
            <person name="Yu S."/>
            <person name="Liu X."/>
            <person name="Zhang Y."/>
            <person name="Hong G."/>
            <person name="Han B."/>
            <person name="Choisne N."/>
            <person name="Demange N."/>
            <person name="Orjeda G."/>
            <person name="Samain S."/>
            <person name="Cattolico L."/>
            <person name="Pelletier E."/>
            <person name="Couloux A."/>
            <person name="Segurens B."/>
            <person name="Wincker P."/>
            <person name="D'Hont A."/>
            <person name="Scarpelli C."/>
            <person name="Weissenbach J."/>
            <person name="Salanoubat M."/>
            <person name="Quetier F."/>
            <person name="Yu Y."/>
            <person name="Kim H.R."/>
            <person name="Rambo T."/>
            <person name="Currie J."/>
            <person name="Collura K."/>
            <person name="Luo M."/>
            <person name="Yang T."/>
            <person name="Ammiraju J.S.S."/>
            <person name="Engler F."/>
            <person name="Soderlund C."/>
            <person name="Wing R.A."/>
            <person name="Palmer L.E."/>
            <person name="de la Bastide M."/>
            <person name="Spiegel L."/>
            <person name="Nascimento L."/>
            <person name="Zutavern T."/>
            <person name="O'Shaughnessy A."/>
            <person name="Dike S."/>
            <person name="Dedhia N."/>
            <person name="Preston R."/>
            <person name="Balija V."/>
            <person name="McCombie W.R."/>
            <person name="Chow T."/>
            <person name="Chen H."/>
            <person name="Chung M."/>
            <person name="Chen C."/>
            <person name="Shaw J."/>
            <person name="Wu H."/>
            <person name="Hsiao K."/>
            <person name="Chao Y."/>
            <person name="Chu M."/>
            <person name="Cheng C."/>
            <person name="Hour A."/>
            <person name="Lee P."/>
            <person name="Lin S."/>
            <person name="Lin Y."/>
            <person name="Liou J."/>
            <person name="Liu S."/>
            <person name="Hsing Y."/>
            <person name="Raghuvanshi S."/>
            <person name="Mohanty A."/>
            <person name="Bharti A.K."/>
            <person name="Gaur A."/>
            <person name="Gupta V."/>
            <person name="Kumar D."/>
            <person name="Ravi V."/>
            <person name="Vij S."/>
            <person name="Kapur A."/>
            <person name="Khurana P."/>
            <person name="Khurana P."/>
            <person name="Khurana J.P."/>
            <person name="Tyagi A.K."/>
            <person name="Gaikwad K."/>
            <person name="Singh A."/>
            <person name="Dalal V."/>
            <person name="Srivastava S."/>
            <person name="Dixit A."/>
            <person name="Pal A.K."/>
            <person name="Ghazi I.A."/>
            <person name="Yadav M."/>
            <person name="Pandit A."/>
            <person name="Bhargava A."/>
            <person name="Sureshbabu K."/>
            <person name="Batra K."/>
            <person name="Sharma T.R."/>
            <person name="Mohapatra T."/>
            <person name="Singh N.K."/>
            <person name="Messing J."/>
            <person name="Nelson A.B."/>
            <person name="Fuks G."/>
            <person name="Kavchok S."/>
            <person name="Keizer G."/>
            <person name="Linton E."/>
            <person name="Llaca V."/>
            <person name="Song R."/>
            <person name="Tanyolac B."/>
            <person name="Young S."/>
            <person name="Ho-Il K."/>
            <person name="Hahn J.H."/>
            <person name="Sangsakoo G."/>
            <person name="Vanavichit A."/>
            <person name="de Mattos Luiz.A.T."/>
            <person name="Zimmer P.D."/>
            <person name="Malone G."/>
            <person name="Dellagostin O."/>
            <person name="de Oliveira A.C."/>
            <person name="Bevan M."/>
            <person name="Bancroft I."/>
            <person name="Minx P."/>
            <person name="Cordum H."/>
            <person name="Wilson R."/>
            <person name="Cheng Z."/>
            <person name="Jin W."/>
            <person name="Jiang J."/>
            <person name="Leong S.A."/>
            <person name="Iwama H."/>
            <person name="Gojobori T."/>
            <person name="Itoh T."/>
            <person name="Niimura Y."/>
            <person name="Fujii Y."/>
            <person name="Habara T."/>
            <person name="Sakai H."/>
            <person name="Sato Y."/>
            <person name="Wilson G."/>
            <person name="Kumar K."/>
            <person name="McCouch S."/>
            <person name="Juretic N."/>
            <person name="Hoen D."/>
            <person name="Wright S."/>
            <person name="Bruskiewich R."/>
            <person name="Bureau T."/>
            <person name="Miyao A."/>
            <person name="Hirochika H."/>
            <person name="Nishikawa T."/>
            <person name="Kadowaki K."/>
            <person name="Sugiura M."/>
            <person name="Burr B."/>
            <person name="Sasaki T."/>
        </authorList>
    </citation>
    <scope>NUCLEOTIDE SEQUENCE [LARGE SCALE GENOMIC DNA]</scope>
    <source>
        <strain evidence="3">cv. Nipponbare</strain>
    </source>
</reference>
<evidence type="ECO:0000313" key="2">
    <source>
        <dbReference type="EMBL" id="BAD38041.1"/>
    </source>
</evidence>
<dbReference type="EMBL" id="AP005412">
    <property type="protein sequence ID" value="BAD38041.1"/>
    <property type="molecule type" value="Genomic_DNA"/>
</dbReference>
<sequence>MGKYIHMIITCGMPEYILDPNPMGNGPGTCPLQHCYKVTNHNGLKRQTFQ</sequence>
<evidence type="ECO:0000313" key="3">
    <source>
        <dbReference type="Proteomes" id="UP000000763"/>
    </source>
</evidence>
<protein>
    <submittedName>
        <fullName evidence="1">Uncharacterized protein</fullName>
    </submittedName>
</protein>
<organism evidence="1 3">
    <name type="scientific">Oryza sativa subsp. japonica</name>
    <name type="common">Rice</name>
    <dbReference type="NCBI Taxonomy" id="39947"/>
    <lineage>
        <taxon>Eukaryota</taxon>
        <taxon>Viridiplantae</taxon>
        <taxon>Streptophyta</taxon>
        <taxon>Embryophyta</taxon>
        <taxon>Tracheophyta</taxon>
        <taxon>Spermatophyta</taxon>
        <taxon>Magnoliopsida</taxon>
        <taxon>Liliopsida</taxon>
        <taxon>Poales</taxon>
        <taxon>Poaceae</taxon>
        <taxon>BOP clade</taxon>
        <taxon>Oryzoideae</taxon>
        <taxon>Oryzeae</taxon>
        <taxon>Oryzinae</taxon>
        <taxon>Oryza</taxon>
        <taxon>Oryza sativa</taxon>
    </lineage>
</organism>
<reference evidence="1" key="1">
    <citation type="submission" date="2002-05" db="EMBL/GenBank/DDBJ databases">
        <title>Oryza sativa nipponbare(GA3) genomic DNA, chromosome 2, PAC clone:P0479D12.</title>
        <authorList>
            <person name="Sasaki T."/>
            <person name="Matsumoto T."/>
            <person name="Katayose Y."/>
        </authorList>
    </citation>
    <scope>NUCLEOTIDE SEQUENCE</scope>
</reference>
<dbReference type="Proteomes" id="UP000000763">
    <property type="component" value="Chromosome 2"/>
</dbReference>
<name>Q6Z420_ORYSJ</name>
<dbReference type="AlphaFoldDB" id="Q6Z420"/>
<reference evidence="3" key="4">
    <citation type="journal article" date="2008" name="Nucleic Acids Res.">
        <title>The rice annotation project database (RAP-DB): 2008 update.</title>
        <authorList>
            <consortium name="The rice annotation project (RAP)"/>
        </authorList>
    </citation>
    <scope>GENOME REANNOTATION</scope>
    <source>
        <strain evidence="3">cv. Nipponbare</strain>
    </source>
</reference>
<accession>Q6Z420</accession>
<evidence type="ECO:0000313" key="1">
    <source>
        <dbReference type="EMBL" id="BAD13074.1"/>
    </source>
</evidence>
<gene>
    <name evidence="2" type="ORF">OSJNBa0050G13.2</name>
    <name evidence="1" type="ORF">P0479D12.35</name>
</gene>
<reference evidence="2" key="2">
    <citation type="submission" date="2002-06" db="EMBL/GenBank/DDBJ databases">
        <title>Oryza sativa nipponbare(GA3) genomic DNA, chromosome 2, BAC clone:OSJNBa0050G13.</title>
        <authorList>
            <person name="Sasaki T."/>
            <person name="Matsumoto T."/>
            <person name="Katayose Y."/>
        </authorList>
    </citation>
    <scope>NUCLEOTIDE SEQUENCE</scope>
</reference>